<keyword evidence="2" id="KW-0808">Transferase</keyword>
<evidence type="ECO:0000256" key="7">
    <source>
        <dbReference type="RuleBase" id="RU362109"/>
    </source>
</evidence>
<dbReference type="InterPro" id="IPR050113">
    <property type="entry name" value="Ub_conjugating_enzyme"/>
</dbReference>
<name>A0A5J4YL23_PORPP</name>
<dbReference type="InterPro" id="IPR023313">
    <property type="entry name" value="UBQ-conjugating_AS"/>
</dbReference>
<dbReference type="InterPro" id="IPR016135">
    <property type="entry name" value="UBQ-conjugating_enzyme/RWD"/>
</dbReference>
<evidence type="ECO:0000256" key="8">
    <source>
        <dbReference type="SAM" id="MobiDB-lite"/>
    </source>
</evidence>
<proteinExistence type="inferred from homology"/>
<dbReference type="PROSITE" id="PS00183">
    <property type="entry name" value="UBC_1"/>
    <property type="match status" value="1"/>
</dbReference>
<evidence type="ECO:0000256" key="4">
    <source>
        <dbReference type="ARBA" id="ARBA00022786"/>
    </source>
</evidence>
<reference evidence="11" key="1">
    <citation type="journal article" date="2019" name="Nat. Commun.">
        <title>Expansion of phycobilisome linker gene families in mesophilic red algae.</title>
        <authorList>
            <person name="Lee J."/>
            <person name="Kim D."/>
            <person name="Bhattacharya D."/>
            <person name="Yoon H.S."/>
        </authorList>
    </citation>
    <scope>NUCLEOTIDE SEQUENCE [LARGE SCALE GENOMIC DNA]</scope>
    <source>
        <strain evidence="11">CCMP 1328</strain>
    </source>
</reference>
<feature type="compositionally biased region" description="Basic residues" evidence="8">
    <location>
        <begin position="190"/>
        <end position="199"/>
    </location>
</feature>
<dbReference type="Gene3D" id="3.10.110.10">
    <property type="entry name" value="Ubiquitin Conjugating Enzyme"/>
    <property type="match status" value="1"/>
</dbReference>
<dbReference type="OrthoDB" id="10069349at2759"/>
<evidence type="ECO:0000256" key="2">
    <source>
        <dbReference type="ARBA" id="ARBA00022679"/>
    </source>
</evidence>
<dbReference type="OMA" id="QPAKCGA"/>
<evidence type="ECO:0000256" key="1">
    <source>
        <dbReference type="ARBA" id="ARBA00012486"/>
    </source>
</evidence>
<dbReference type="PANTHER" id="PTHR24067">
    <property type="entry name" value="UBIQUITIN-CONJUGATING ENZYME E2"/>
    <property type="match status" value="1"/>
</dbReference>
<dbReference type="CDD" id="cd23804">
    <property type="entry name" value="UBCc_UBE2S"/>
    <property type="match status" value="1"/>
</dbReference>
<dbReference type="PROSITE" id="PS50127">
    <property type="entry name" value="UBC_2"/>
    <property type="match status" value="1"/>
</dbReference>
<evidence type="ECO:0000256" key="5">
    <source>
        <dbReference type="ARBA" id="ARBA00022840"/>
    </source>
</evidence>
<dbReference type="Pfam" id="PF00179">
    <property type="entry name" value="UQ_con"/>
    <property type="match status" value="1"/>
</dbReference>
<feature type="active site" description="Glycyl thioester intermediate" evidence="6">
    <location>
        <position position="94"/>
    </location>
</feature>
<evidence type="ECO:0000259" key="9">
    <source>
        <dbReference type="PROSITE" id="PS50127"/>
    </source>
</evidence>
<dbReference type="InterPro" id="IPR000608">
    <property type="entry name" value="UBC"/>
</dbReference>
<evidence type="ECO:0000256" key="3">
    <source>
        <dbReference type="ARBA" id="ARBA00022741"/>
    </source>
</evidence>
<feature type="region of interest" description="Disordered" evidence="8">
    <location>
        <begin position="161"/>
        <end position="199"/>
    </location>
</feature>
<comment type="caution">
    <text evidence="10">The sequence shown here is derived from an EMBL/GenBank/DDBJ whole genome shotgun (WGS) entry which is preliminary data.</text>
</comment>
<keyword evidence="4 7" id="KW-0833">Ubl conjugation pathway</keyword>
<organism evidence="10 11">
    <name type="scientific">Porphyridium purpureum</name>
    <name type="common">Red alga</name>
    <name type="synonym">Porphyridium cruentum</name>
    <dbReference type="NCBI Taxonomy" id="35688"/>
    <lineage>
        <taxon>Eukaryota</taxon>
        <taxon>Rhodophyta</taxon>
        <taxon>Bangiophyceae</taxon>
        <taxon>Porphyridiales</taxon>
        <taxon>Porphyridiaceae</taxon>
        <taxon>Porphyridium</taxon>
    </lineage>
</organism>
<dbReference type="EMBL" id="VRMN01000011">
    <property type="protein sequence ID" value="KAA8491998.1"/>
    <property type="molecule type" value="Genomic_DNA"/>
</dbReference>
<comment type="similarity">
    <text evidence="7">Belongs to the ubiquitin-conjugating enzyme family.</text>
</comment>
<dbReference type="GO" id="GO:0005524">
    <property type="term" value="F:ATP binding"/>
    <property type="evidence" value="ECO:0007669"/>
    <property type="project" value="UniProtKB-UniRule"/>
</dbReference>
<evidence type="ECO:0000313" key="10">
    <source>
        <dbReference type="EMBL" id="KAA8491998.1"/>
    </source>
</evidence>
<dbReference type="AlphaFoldDB" id="A0A5J4YL23"/>
<dbReference type="FunFam" id="3.10.110.10:FF:000031">
    <property type="entry name" value="Ubiquitin-conjugating enzyme E2 22"/>
    <property type="match status" value="1"/>
</dbReference>
<dbReference type="Proteomes" id="UP000324585">
    <property type="component" value="Unassembled WGS sequence"/>
</dbReference>
<evidence type="ECO:0000256" key="6">
    <source>
        <dbReference type="PROSITE-ProRule" id="PRU10133"/>
    </source>
</evidence>
<protein>
    <recommendedName>
        <fullName evidence="1">E2 ubiquitin-conjugating enzyme</fullName>
        <ecNumber evidence="1">2.3.2.23</ecNumber>
    </recommendedName>
</protein>
<keyword evidence="5 7" id="KW-0067">ATP-binding</keyword>
<keyword evidence="11" id="KW-1185">Reference proteome</keyword>
<evidence type="ECO:0000313" key="11">
    <source>
        <dbReference type="Proteomes" id="UP000324585"/>
    </source>
</evidence>
<accession>A0A5J4YL23</accession>
<dbReference type="GO" id="GO:0061631">
    <property type="term" value="F:ubiquitin conjugating enzyme activity"/>
    <property type="evidence" value="ECO:0007669"/>
    <property type="project" value="UniProtKB-EC"/>
</dbReference>
<keyword evidence="3 7" id="KW-0547">Nucleotide-binding</keyword>
<dbReference type="SMART" id="SM00212">
    <property type="entry name" value="UBCc"/>
    <property type="match status" value="1"/>
</dbReference>
<dbReference type="EC" id="2.3.2.23" evidence="1"/>
<gene>
    <name evidence="10" type="ORF">FVE85_8480</name>
</gene>
<feature type="domain" description="UBC core" evidence="9">
    <location>
        <begin position="7"/>
        <end position="156"/>
    </location>
</feature>
<dbReference type="SUPFAM" id="SSF54495">
    <property type="entry name" value="UBC-like"/>
    <property type="match status" value="1"/>
</dbReference>
<sequence length="199" mass="21514">MENLAPKVASRVMRELAELTNEKSAVDGVSVFLPSESNLCDIHAKMVGPQGTPFEGGISHLRLALSRDFPHEAPKGYFLTKIFHPNVSPTGEICVNTLKKDWSPELGLKHVLTVIKCLLIDPNPESAFNEDAGKLLLEDYAQFAQTARIWTDVYAEAAERPAESAASADGVPGSSMPGDGKPKPSDASSKSKKKSLKRL</sequence>